<dbReference type="Gene3D" id="3.40.1260.10">
    <property type="entry name" value="DsrEFH-like"/>
    <property type="match status" value="1"/>
</dbReference>
<reference evidence="1 2" key="1">
    <citation type="journal article" date="2016" name="Nat. Commun.">
        <title>Thousands of microbial genomes shed light on interconnected biogeochemical processes in an aquifer system.</title>
        <authorList>
            <person name="Anantharaman K."/>
            <person name="Brown C.T."/>
            <person name="Hug L.A."/>
            <person name="Sharon I."/>
            <person name="Castelle C.J."/>
            <person name="Probst A.J."/>
            <person name="Thomas B.C."/>
            <person name="Singh A."/>
            <person name="Wilkins M.J."/>
            <person name="Karaoz U."/>
            <person name="Brodie E.L."/>
            <person name="Williams K.H."/>
            <person name="Hubbard S.S."/>
            <person name="Banfield J.F."/>
        </authorList>
    </citation>
    <scope>NUCLEOTIDE SEQUENCE [LARGE SCALE GENOMIC DNA]</scope>
</reference>
<dbReference type="Pfam" id="PF02635">
    <property type="entry name" value="DsrE"/>
    <property type="match status" value="1"/>
</dbReference>
<dbReference type="EMBL" id="MGFJ01000017">
    <property type="protein sequence ID" value="OGM02675.1"/>
    <property type="molecule type" value="Genomic_DNA"/>
</dbReference>
<proteinExistence type="predicted"/>
<protein>
    <submittedName>
        <fullName evidence="1">Uncharacterized protein</fullName>
    </submittedName>
</protein>
<evidence type="ECO:0000313" key="2">
    <source>
        <dbReference type="Proteomes" id="UP000176198"/>
    </source>
</evidence>
<organism evidence="1 2">
    <name type="scientific">Candidatus Woesebacteria bacterium GWA1_41_8</name>
    <dbReference type="NCBI Taxonomy" id="1802471"/>
    <lineage>
        <taxon>Bacteria</taxon>
        <taxon>Candidatus Woeseibacteriota</taxon>
    </lineage>
</organism>
<dbReference type="AlphaFoldDB" id="A0A1F7WKY1"/>
<accession>A0A1F7WKY1</accession>
<dbReference type="InterPro" id="IPR027396">
    <property type="entry name" value="DsrEFH-like"/>
</dbReference>
<dbReference type="SUPFAM" id="SSF75169">
    <property type="entry name" value="DsrEFH-like"/>
    <property type="match status" value="1"/>
</dbReference>
<sequence length="105" mass="11690">MGIILSTNNVENNWNAFRLANLALSKGDTVSVFLVGEGVEYQQASSSRFNIKEQVEKFLSSDKAKILACGTCLAIRKQESNEECPEGGMEDWYRLIAENDKVLTL</sequence>
<name>A0A1F7WKY1_9BACT</name>
<evidence type="ECO:0000313" key="1">
    <source>
        <dbReference type="EMBL" id="OGM02675.1"/>
    </source>
</evidence>
<gene>
    <name evidence="1" type="ORF">A2115_03575</name>
</gene>
<dbReference type="InterPro" id="IPR003787">
    <property type="entry name" value="Sulphur_relay_DsrE/F-like"/>
</dbReference>
<dbReference type="Proteomes" id="UP000176198">
    <property type="component" value="Unassembled WGS sequence"/>
</dbReference>
<comment type="caution">
    <text evidence="1">The sequence shown here is derived from an EMBL/GenBank/DDBJ whole genome shotgun (WGS) entry which is preliminary data.</text>
</comment>